<keyword evidence="3" id="KW-0223">Dioxygenase</keyword>
<dbReference type="CDD" id="cd07267">
    <property type="entry name" value="THT_Oxygenase_N"/>
    <property type="match status" value="1"/>
</dbReference>
<dbReference type="InterPro" id="IPR004360">
    <property type="entry name" value="Glyas_Fos-R_dOase_dom"/>
</dbReference>
<accession>A0A2V1DBI5</accession>
<dbReference type="OrthoDB" id="3360610at2759"/>
<dbReference type="GO" id="GO:0004493">
    <property type="term" value="F:methylmalonyl-CoA epimerase activity"/>
    <property type="evidence" value="ECO:0007669"/>
    <property type="project" value="TreeGrafter"/>
</dbReference>
<dbReference type="GO" id="GO:0051213">
    <property type="term" value="F:dioxygenase activity"/>
    <property type="evidence" value="ECO:0007669"/>
    <property type="project" value="UniProtKB-KW"/>
</dbReference>
<reference evidence="3 4" key="1">
    <citation type="journal article" date="2018" name="Sci. Rep.">
        <title>Comparative genomics provides insights into the lifestyle and reveals functional heterogeneity of dark septate endophytic fungi.</title>
        <authorList>
            <person name="Knapp D.G."/>
            <person name="Nemeth J.B."/>
            <person name="Barry K."/>
            <person name="Hainaut M."/>
            <person name="Henrissat B."/>
            <person name="Johnson J."/>
            <person name="Kuo A."/>
            <person name="Lim J.H.P."/>
            <person name="Lipzen A."/>
            <person name="Nolan M."/>
            <person name="Ohm R.A."/>
            <person name="Tamas L."/>
            <person name="Grigoriev I.V."/>
            <person name="Spatafora J.W."/>
            <person name="Nagy L.G."/>
            <person name="Kovacs G.M."/>
        </authorList>
    </citation>
    <scope>NUCLEOTIDE SEQUENCE [LARGE SCALE GENOMIC DNA]</scope>
    <source>
        <strain evidence="3 4">DSE2036</strain>
    </source>
</reference>
<proteinExistence type="predicted"/>
<feature type="domain" description="VOC" evidence="2">
    <location>
        <begin position="10"/>
        <end position="119"/>
    </location>
</feature>
<dbReference type="PROSITE" id="PS51819">
    <property type="entry name" value="VOC"/>
    <property type="match status" value="2"/>
</dbReference>
<dbReference type="PANTHER" id="PTHR43048">
    <property type="entry name" value="METHYLMALONYL-COA EPIMERASE"/>
    <property type="match status" value="1"/>
</dbReference>
<dbReference type="Proteomes" id="UP000244855">
    <property type="component" value="Unassembled WGS sequence"/>
</dbReference>
<dbReference type="GO" id="GO:0046872">
    <property type="term" value="F:metal ion binding"/>
    <property type="evidence" value="ECO:0007669"/>
    <property type="project" value="UniProtKB-KW"/>
</dbReference>
<organism evidence="3 4">
    <name type="scientific">Periconia macrospinosa</name>
    <dbReference type="NCBI Taxonomy" id="97972"/>
    <lineage>
        <taxon>Eukaryota</taxon>
        <taxon>Fungi</taxon>
        <taxon>Dikarya</taxon>
        <taxon>Ascomycota</taxon>
        <taxon>Pezizomycotina</taxon>
        <taxon>Dothideomycetes</taxon>
        <taxon>Pleosporomycetidae</taxon>
        <taxon>Pleosporales</taxon>
        <taxon>Massarineae</taxon>
        <taxon>Periconiaceae</taxon>
        <taxon>Periconia</taxon>
    </lineage>
</organism>
<protein>
    <submittedName>
        <fullName evidence="3">Glyoxalase/Bleomycin resistance protein/Dihydroxybiphenyl dioxygenase</fullName>
    </submittedName>
</protein>
<dbReference type="SUPFAM" id="SSF54593">
    <property type="entry name" value="Glyoxalase/Bleomycin resistance protein/Dihydroxybiphenyl dioxygenase"/>
    <property type="match status" value="1"/>
</dbReference>
<keyword evidence="4" id="KW-1185">Reference proteome</keyword>
<gene>
    <name evidence="3" type="ORF">DM02DRAFT_645332</name>
</gene>
<evidence type="ECO:0000256" key="1">
    <source>
        <dbReference type="ARBA" id="ARBA00022723"/>
    </source>
</evidence>
<dbReference type="InterPro" id="IPR051785">
    <property type="entry name" value="MMCE/EMCE_epimerase"/>
</dbReference>
<evidence type="ECO:0000313" key="3">
    <source>
        <dbReference type="EMBL" id="PVH95458.1"/>
    </source>
</evidence>
<feature type="domain" description="VOC" evidence="2">
    <location>
        <begin position="165"/>
        <end position="274"/>
    </location>
</feature>
<evidence type="ECO:0000259" key="2">
    <source>
        <dbReference type="PROSITE" id="PS51819"/>
    </source>
</evidence>
<keyword evidence="1" id="KW-0479">Metal-binding</keyword>
<evidence type="ECO:0000313" key="4">
    <source>
        <dbReference type="Proteomes" id="UP000244855"/>
    </source>
</evidence>
<dbReference type="GO" id="GO:0046491">
    <property type="term" value="P:L-methylmalonyl-CoA metabolic process"/>
    <property type="evidence" value="ECO:0007669"/>
    <property type="project" value="TreeGrafter"/>
</dbReference>
<dbReference type="EMBL" id="KZ805496">
    <property type="protein sequence ID" value="PVH95458.1"/>
    <property type="molecule type" value="Genomic_DNA"/>
</dbReference>
<dbReference type="Pfam" id="PF00903">
    <property type="entry name" value="Glyoxalase"/>
    <property type="match status" value="1"/>
</dbReference>
<dbReference type="InterPro" id="IPR029068">
    <property type="entry name" value="Glyas_Bleomycin-R_OHBP_Dase"/>
</dbReference>
<sequence length="336" mass="37012">MSASKVTVSSLAHVHYQHPDMSRAAAFLQEFGLIEEKKVGNRSYLRGYGAQPYIYIAEPSPDGERHFLGAYWVVDSREELQKAEKLPGATAIQKLDAPGQGEAVTVTDPNGNLVGFVYGQELRQVNAQGGALERDDSSRVSNTAADKRRKGTFRRFDIGPSPVHKLGHYGYMVPAEKFEETLAWYTSVMNLKPTDSRYTDHHSFFLGVSAPGTKAHVHHSSFEVDDFDTQELGHDYLRSKGWTNCWGLGRHVMGSQIFDYWFDGSGNVLEHYSDGDLVNEDTPIGREPAAPNTLYIWGPNIPLGFVTGRVEDAGKPLPMPPDVVAGVPAEISTGDA</sequence>
<dbReference type="AlphaFoldDB" id="A0A2V1DBI5"/>
<keyword evidence="3" id="KW-0560">Oxidoreductase</keyword>
<name>A0A2V1DBI5_9PLEO</name>
<dbReference type="Gene3D" id="3.10.180.10">
    <property type="entry name" value="2,3-Dihydroxybiphenyl 1,2-Dioxygenase, domain 1"/>
    <property type="match status" value="2"/>
</dbReference>
<dbReference type="InterPro" id="IPR037523">
    <property type="entry name" value="VOC_core"/>
</dbReference>
<dbReference type="GO" id="GO:0005739">
    <property type="term" value="C:mitochondrion"/>
    <property type="evidence" value="ECO:0007669"/>
    <property type="project" value="TreeGrafter"/>
</dbReference>
<dbReference type="PANTHER" id="PTHR43048:SF3">
    <property type="entry name" value="METHYLMALONYL-COA EPIMERASE, MITOCHONDRIAL"/>
    <property type="match status" value="1"/>
</dbReference>